<dbReference type="EMBL" id="AFYH01104048">
    <property type="status" value="NOT_ANNOTATED_CDS"/>
    <property type="molecule type" value="Genomic_DNA"/>
</dbReference>
<accession>M3XH52</accession>
<dbReference type="InParanoid" id="M3XH52"/>
<proteinExistence type="predicted"/>
<sequence length="110" mass="11937">DPVVLGPDRKGAGSEGGSLVERWNLISGLLKFVFGPSAVHALDLIDQHSVTRITSPSRRTVYQVLGSSGRVYTCFPSCHFCSCPAFVFSVLWRNDALVVSDVLLASNVWV</sequence>
<evidence type="ECO:0000313" key="2">
    <source>
        <dbReference type="Proteomes" id="UP000008672"/>
    </source>
</evidence>
<dbReference type="GO" id="GO:0097196">
    <property type="term" value="C:Shu complex"/>
    <property type="evidence" value="ECO:0007669"/>
    <property type="project" value="TreeGrafter"/>
</dbReference>
<keyword evidence="2" id="KW-1185">Reference proteome</keyword>
<reference evidence="2" key="1">
    <citation type="submission" date="2011-08" db="EMBL/GenBank/DDBJ databases">
        <title>The draft genome of Latimeria chalumnae.</title>
        <authorList>
            <person name="Di Palma F."/>
            <person name="Alfoldi J."/>
            <person name="Johnson J."/>
            <person name="Berlin A."/>
            <person name="Gnerre S."/>
            <person name="Jaffe D."/>
            <person name="MacCallum I."/>
            <person name="Young S."/>
            <person name="Walker B.J."/>
            <person name="Lander E."/>
            <person name="Lindblad-Toh K."/>
        </authorList>
    </citation>
    <scope>NUCLEOTIDE SEQUENCE [LARGE SCALE GENOMIC DNA]</scope>
    <source>
        <strain evidence="2">Wild caught</strain>
    </source>
</reference>
<organism evidence="1 2">
    <name type="scientific">Latimeria chalumnae</name>
    <name type="common">Coelacanth</name>
    <dbReference type="NCBI Taxonomy" id="7897"/>
    <lineage>
        <taxon>Eukaryota</taxon>
        <taxon>Metazoa</taxon>
        <taxon>Chordata</taxon>
        <taxon>Craniata</taxon>
        <taxon>Vertebrata</taxon>
        <taxon>Euteleostomi</taxon>
        <taxon>Coelacanthiformes</taxon>
        <taxon>Coelacanthidae</taxon>
        <taxon>Latimeria</taxon>
    </lineage>
</organism>
<name>M3XH52_LATCH</name>
<dbReference type="FunCoup" id="M3XH52">
    <property type="interactions" value="19"/>
</dbReference>
<dbReference type="AlphaFoldDB" id="M3XH52"/>
<dbReference type="STRING" id="7897.ENSLACP00000022058"/>
<dbReference type="PANTHER" id="PTHR28498:SF1">
    <property type="entry name" value="ZINC FINGER SWIM DOMAIN-CONTAINING PROTEIN 7"/>
    <property type="match status" value="1"/>
</dbReference>
<dbReference type="Bgee" id="ENSLACG00000022287">
    <property type="expression patterns" value="Expressed in muscle tissue and 6 other cell types or tissues"/>
</dbReference>
<dbReference type="Proteomes" id="UP000008672">
    <property type="component" value="Unassembled WGS sequence"/>
</dbReference>
<dbReference type="EMBL" id="AFYH01104047">
    <property type="status" value="NOT_ANNOTATED_CDS"/>
    <property type="molecule type" value="Genomic_DNA"/>
</dbReference>
<dbReference type="GeneTree" id="ENSGT00390000017523"/>
<dbReference type="EMBL" id="AFYH01104049">
    <property type="status" value="NOT_ANNOTATED_CDS"/>
    <property type="molecule type" value="Genomic_DNA"/>
</dbReference>
<reference evidence="1" key="3">
    <citation type="submission" date="2025-09" db="UniProtKB">
        <authorList>
            <consortium name="Ensembl"/>
        </authorList>
    </citation>
    <scope>IDENTIFICATION</scope>
</reference>
<protein>
    <submittedName>
        <fullName evidence="1">Zinc finger SWIM-type containing 7</fullName>
    </submittedName>
</protein>
<dbReference type="EMBL" id="AFYH01104046">
    <property type="status" value="NOT_ANNOTATED_CDS"/>
    <property type="molecule type" value="Genomic_DNA"/>
</dbReference>
<dbReference type="Ensembl" id="ENSLACT00000026451.1">
    <property type="protein sequence ID" value="ENSLACP00000022058.1"/>
    <property type="gene ID" value="ENSLACG00000022287.1"/>
</dbReference>
<dbReference type="eggNOG" id="ENOG502RZB5">
    <property type="taxonomic scope" value="Eukaryota"/>
</dbReference>
<dbReference type="EMBL" id="AFYH01104050">
    <property type="status" value="NOT_ANNOTATED_CDS"/>
    <property type="molecule type" value="Genomic_DNA"/>
</dbReference>
<dbReference type="GO" id="GO:0000724">
    <property type="term" value="P:double-strand break repair via homologous recombination"/>
    <property type="evidence" value="ECO:0007669"/>
    <property type="project" value="TreeGrafter"/>
</dbReference>
<reference evidence="1" key="2">
    <citation type="submission" date="2025-08" db="UniProtKB">
        <authorList>
            <consortium name="Ensembl"/>
        </authorList>
    </citation>
    <scope>IDENTIFICATION</scope>
</reference>
<evidence type="ECO:0000313" key="1">
    <source>
        <dbReference type="Ensembl" id="ENSLACP00000022058.1"/>
    </source>
</evidence>
<dbReference type="PANTHER" id="PTHR28498">
    <property type="entry name" value="ZINC FINGER SWIM DOMAIN-CONTAINING PROTEIN 7"/>
    <property type="match status" value="1"/>
</dbReference>
<gene>
    <name evidence="1" type="primary">ZSWIM7</name>
</gene>
<dbReference type="HOGENOM" id="CLU_2176762_0_0_1"/>